<dbReference type="Pfam" id="PF07859">
    <property type="entry name" value="Abhydrolase_3"/>
    <property type="match status" value="1"/>
</dbReference>
<dbReference type="InterPro" id="IPR013094">
    <property type="entry name" value="AB_hydrolase_3"/>
</dbReference>
<dbReference type="InterPro" id="IPR029058">
    <property type="entry name" value="AB_hydrolase_fold"/>
</dbReference>
<proteinExistence type="predicted"/>
<dbReference type="AlphaFoldDB" id="H9WJS5"/>
<feature type="non-terminal residue" evidence="2">
    <location>
        <position position="1"/>
    </location>
</feature>
<gene>
    <name evidence="2" type="ORF">0_13090_01</name>
</gene>
<evidence type="ECO:0000259" key="1">
    <source>
        <dbReference type="Pfam" id="PF07859"/>
    </source>
</evidence>
<dbReference type="EMBL" id="FJ050894">
    <property type="protein sequence ID" value="AFG62268.1"/>
    <property type="molecule type" value="Genomic_DNA"/>
</dbReference>
<evidence type="ECO:0000313" key="2">
    <source>
        <dbReference type="EMBL" id="AFG62268.1"/>
    </source>
</evidence>
<accession>H9WJS5</accession>
<feature type="domain" description="Alpha/beta hydrolase fold-3" evidence="1">
    <location>
        <begin position="2"/>
        <end position="88"/>
    </location>
</feature>
<reference evidence="2" key="1">
    <citation type="submission" date="2008-08" db="EMBL/GenBank/DDBJ databases">
        <title>Nucleotide Diversity and Divergence in the Loblolly Pine Gene Space.</title>
        <authorList>
            <person name="Neale D.B."/>
            <person name="Wegrzyn J.L."/>
            <person name="Lee J.M."/>
            <person name="Eckert A.J."/>
            <person name="Liechty J.D."/>
            <person name="Stevens K.A."/>
            <person name="Langley C.H."/>
        </authorList>
    </citation>
    <scope>NUCLEOTIDE SEQUENCE</scope>
    <source>
        <strain evidence="2">1493</strain>
        <tissue evidence="2">Megagametophyte</tissue>
    </source>
</reference>
<organism evidence="2">
    <name type="scientific">Pinus taeda</name>
    <name type="common">Loblolly pine</name>
    <dbReference type="NCBI Taxonomy" id="3352"/>
    <lineage>
        <taxon>Eukaryota</taxon>
        <taxon>Viridiplantae</taxon>
        <taxon>Streptophyta</taxon>
        <taxon>Embryophyta</taxon>
        <taxon>Tracheophyta</taxon>
        <taxon>Spermatophyta</taxon>
        <taxon>Pinopsida</taxon>
        <taxon>Pinidae</taxon>
        <taxon>Conifers I</taxon>
        <taxon>Pinales</taxon>
        <taxon>Pinaceae</taxon>
        <taxon>Pinus</taxon>
        <taxon>Pinus subgen. Pinus</taxon>
    </lineage>
</organism>
<name>H9WJS5_PINTA</name>
<dbReference type="Gene3D" id="3.40.50.1820">
    <property type="entry name" value="alpha/beta hydrolase"/>
    <property type="match status" value="1"/>
</dbReference>
<dbReference type="GO" id="GO:0016787">
    <property type="term" value="F:hydrolase activity"/>
    <property type="evidence" value="ECO:0007669"/>
    <property type="project" value="InterPro"/>
</dbReference>
<sequence>DDKIVPLPVSDLLWRLALPEGADRDHPFCNPLKGSRPSPEVLRRFPGTMVAVEGLDPLLDRQLEFVKMLQEAGVHVEQRMDPTGSHGVELLDMAKAEALCRDISNFMSSSFVTPSTSSL</sequence>
<protein>
    <recommendedName>
        <fullName evidence="1">Alpha/beta hydrolase fold-3 domain-containing protein</fullName>
    </recommendedName>
</protein>
<dbReference type="SUPFAM" id="SSF53474">
    <property type="entry name" value="alpha/beta-Hydrolases"/>
    <property type="match status" value="1"/>
</dbReference>